<evidence type="ECO:0000256" key="5">
    <source>
        <dbReference type="ARBA" id="ARBA00022643"/>
    </source>
</evidence>
<keyword evidence="11" id="KW-0843">Virulence</keyword>
<name>A0A558RC06_9SPHN</name>
<dbReference type="AlphaFoldDB" id="A0A558RC06"/>
<dbReference type="SMART" id="SM00065">
    <property type="entry name" value="GAF"/>
    <property type="match status" value="1"/>
</dbReference>
<dbReference type="SMART" id="SM00911">
    <property type="entry name" value="HWE_HK"/>
    <property type="match status" value="1"/>
</dbReference>
<dbReference type="CDD" id="cd00130">
    <property type="entry name" value="PAS"/>
    <property type="match status" value="1"/>
</dbReference>
<evidence type="ECO:0000256" key="1">
    <source>
        <dbReference type="ARBA" id="ARBA00000085"/>
    </source>
</evidence>
<dbReference type="PANTHER" id="PTHR41523:SF7">
    <property type="entry name" value="HISTIDINE KINASE"/>
    <property type="match status" value="1"/>
</dbReference>
<evidence type="ECO:0000256" key="9">
    <source>
        <dbReference type="ARBA" id="ARBA00022777"/>
    </source>
</evidence>
<dbReference type="InterPro" id="IPR035965">
    <property type="entry name" value="PAS-like_dom_sf"/>
</dbReference>
<organism evidence="14 15">
    <name type="scientific">Alterirhizorhabdus solaris</name>
    <dbReference type="NCBI Taxonomy" id="2529389"/>
    <lineage>
        <taxon>Bacteria</taxon>
        <taxon>Pseudomonadati</taxon>
        <taxon>Pseudomonadota</taxon>
        <taxon>Alphaproteobacteria</taxon>
        <taxon>Sphingomonadales</taxon>
        <taxon>Rhizorhabdaceae</taxon>
        <taxon>Alterirhizorhabdus</taxon>
    </lineage>
</organism>
<dbReference type="InterPro" id="IPR013656">
    <property type="entry name" value="PAS_4"/>
</dbReference>
<evidence type="ECO:0000256" key="2">
    <source>
        <dbReference type="ARBA" id="ARBA00012438"/>
    </source>
</evidence>
<dbReference type="SUPFAM" id="SSF55781">
    <property type="entry name" value="GAF domain-like"/>
    <property type="match status" value="1"/>
</dbReference>
<dbReference type="Pfam" id="PF07536">
    <property type="entry name" value="HWE_HK"/>
    <property type="match status" value="1"/>
</dbReference>
<dbReference type="InterPro" id="IPR029016">
    <property type="entry name" value="GAF-like_dom_sf"/>
</dbReference>
<evidence type="ECO:0000256" key="4">
    <source>
        <dbReference type="ARBA" id="ARBA00022630"/>
    </source>
</evidence>
<dbReference type="PROSITE" id="PS50113">
    <property type="entry name" value="PAC"/>
    <property type="match status" value="1"/>
</dbReference>
<dbReference type="NCBIfam" id="TIGR00229">
    <property type="entry name" value="sensory_box"/>
    <property type="match status" value="1"/>
</dbReference>
<evidence type="ECO:0000256" key="11">
    <source>
        <dbReference type="ARBA" id="ARBA00023026"/>
    </source>
</evidence>
<dbReference type="InterPro" id="IPR036890">
    <property type="entry name" value="HATPase_C_sf"/>
</dbReference>
<evidence type="ECO:0000259" key="13">
    <source>
        <dbReference type="PROSITE" id="PS50113"/>
    </source>
</evidence>
<keyword evidence="5" id="KW-0288">FMN</keyword>
<dbReference type="InterPro" id="IPR003018">
    <property type="entry name" value="GAF"/>
</dbReference>
<dbReference type="SUPFAM" id="SSF55785">
    <property type="entry name" value="PYP-like sensor domain (PAS domain)"/>
    <property type="match status" value="2"/>
</dbReference>
<dbReference type="SUPFAM" id="SSF55874">
    <property type="entry name" value="ATPase domain of HSP90 chaperone/DNA topoisomerase II/histidine kinase"/>
    <property type="match status" value="1"/>
</dbReference>
<sequence>MAERVTLPSGGGEMGARIRAFDWSATPLGPPETWPAALRVSLGLCLNSAFPMCIYWGPELTLLYNDGWAPVPGRRHPDALGRPAREVWPDIWPIVGPQLAEVLATGHGYAVSDQLLPMTRAGQLEESYWDYSFTPITGEDGRVVGILNQGHEVTARVFDRQRDALLLGLGDRMRLLDDAEAITRMALATLGPHLGAARVGYGEIDHAAGTLDIVANWRRDEAVLDLSGPHRLGAFGDDLHRALTDGRMFAVADAHEDPRVAGRPVAARYGAAGIRAGLVVPVLKGGAYAAAIFVHDDRPRGWTDHHERLLGLVAERIWQERARAQAQRALRESEIRPRLIFEQANDIVFTADLDQVITGANPAAGLALGASPQALVGRSIGTFIAPEEFARTTAMLRRKLADGGTTRYEVEVQAPEGRRLHWEISSTLARDGDGAAIGLHAIARDVTDRHRHELEQRRLIDELNHRVKNVLAMVQGLASQSFKGDKPLTEAQAAFQARLAALASAHDLLTREKWEGATLDEVVAGGTHPFEGYGTRVSTAGPAVRLQPKTAVSLLMALHELSTNALHHGALSAPAGRVDVRWWTEGDRLLIEWQESGGPAVTAPERRGFGLRMVERALAADLSARVTVAFAGPGLSCRIDAPLPAHDDRVGA</sequence>
<evidence type="ECO:0000259" key="12">
    <source>
        <dbReference type="PROSITE" id="PS50112"/>
    </source>
</evidence>
<accession>A0A558RC06</accession>
<evidence type="ECO:0000256" key="6">
    <source>
        <dbReference type="ARBA" id="ARBA00022679"/>
    </source>
</evidence>
<dbReference type="Pfam" id="PF01590">
    <property type="entry name" value="GAF"/>
    <property type="match status" value="1"/>
</dbReference>
<protein>
    <recommendedName>
        <fullName evidence="2">histidine kinase</fullName>
        <ecNumber evidence="2">2.7.13.3</ecNumber>
    </recommendedName>
</protein>
<comment type="catalytic activity">
    <reaction evidence="1">
        <text>ATP + protein L-histidine = ADP + protein N-phospho-L-histidine.</text>
        <dbReference type="EC" id="2.7.13.3"/>
    </reaction>
</comment>
<keyword evidence="10" id="KW-0067">ATP-binding</keyword>
<keyword evidence="15" id="KW-1185">Reference proteome</keyword>
<gene>
    <name evidence="14" type="ORF">FOY91_03110</name>
</gene>
<dbReference type="Gene3D" id="3.30.450.20">
    <property type="entry name" value="PAS domain"/>
    <property type="match status" value="2"/>
</dbReference>
<dbReference type="EC" id="2.7.13.3" evidence="2"/>
<reference evidence="14 15" key="1">
    <citation type="submission" date="2019-07" db="EMBL/GenBank/DDBJ databases">
        <title>Sphingomonas solaris sp. nov., isolated from a solar panel from Boston, Massachusetts.</title>
        <authorList>
            <person name="Tanner K."/>
            <person name="Pascual J."/>
            <person name="Mancuso C."/>
            <person name="Pereto J."/>
            <person name="Khalil A."/>
            <person name="Vilanova C."/>
        </authorList>
    </citation>
    <scope>NUCLEOTIDE SEQUENCE [LARGE SCALE GENOMIC DNA]</scope>
    <source>
        <strain evidence="14 15">R4DWN</strain>
    </source>
</reference>
<keyword evidence="4" id="KW-0285">Flavoprotein</keyword>
<dbReference type="InterPro" id="IPR011102">
    <property type="entry name" value="Sig_transdc_His_kinase_HWE"/>
</dbReference>
<dbReference type="EMBL" id="VNIM01000006">
    <property type="protein sequence ID" value="TVV76868.1"/>
    <property type="molecule type" value="Genomic_DNA"/>
</dbReference>
<dbReference type="Pfam" id="PF08448">
    <property type="entry name" value="PAS_4"/>
    <property type="match status" value="2"/>
</dbReference>
<dbReference type="Gene3D" id="3.30.450.40">
    <property type="match status" value="1"/>
</dbReference>
<dbReference type="Gene3D" id="3.30.565.10">
    <property type="entry name" value="Histidine kinase-like ATPase, C-terminal domain"/>
    <property type="match status" value="1"/>
</dbReference>
<dbReference type="RefSeq" id="WP_145148019.1">
    <property type="nucleotide sequence ID" value="NZ_VNIM01000006.1"/>
</dbReference>
<keyword evidence="6" id="KW-0808">Transferase</keyword>
<keyword evidence="3" id="KW-0597">Phosphoprotein</keyword>
<dbReference type="PROSITE" id="PS50112">
    <property type="entry name" value="PAS"/>
    <property type="match status" value="1"/>
</dbReference>
<keyword evidence="9" id="KW-0418">Kinase</keyword>
<evidence type="ECO:0000313" key="14">
    <source>
        <dbReference type="EMBL" id="TVV76868.1"/>
    </source>
</evidence>
<dbReference type="InterPro" id="IPR000014">
    <property type="entry name" value="PAS"/>
</dbReference>
<dbReference type="Proteomes" id="UP000318681">
    <property type="component" value="Unassembled WGS sequence"/>
</dbReference>
<dbReference type="SMART" id="SM00091">
    <property type="entry name" value="PAS"/>
    <property type="match status" value="1"/>
</dbReference>
<evidence type="ECO:0000256" key="3">
    <source>
        <dbReference type="ARBA" id="ARBA00022553"/>
    </source>
</evidence>
<dbReference type="OrthoDB" id="9760752at2"/>
<keyword evidence="8" id="KW-0547">Nucleotide-binding</keyword>
<dbReference type="InterPro" id="IPR000700">
    <property type="entry name" value="PAS-assoc_C"/>
</dbReference>
<evidence type="ECO:0000256" key="8">
    <source>
        <dbReference type="ARBA" id="ARBA00022741"/>
    </source>
</evidence>
<comment type="caution">
    <text evidence="14">The sequence shown here is derived from an EMBL/GenBank/DDBJ whole genome shotgun (WGS) entry which is preliminary data.</text>
</comment>
<feature type="domain" description="PAS" evidence="12">
    <location>
        <begin position="333"/>
        <end position="403"/>
    </location>
</feature>
<dbReference type="GO" id="GO:0004673">
    <property type="term" value="F:protein histidine kinase activity"/>
    <property type="evidence" value="ECO:0007669"/>
    <property type="project" value="UniProtKB-EC"/>
</dbReference>
<dbReference type="PANTHER" id="PTHR41523">
    <property type="entry name" value="TWO-COMPONENT SYSTEM SENSOR PROTEIN"/>
    <property type="match status" value="1"/>
</dbReference>
<evidence type="ECO:0000313" key="15">
    <source>
        <dbReference type="Proteomes" id="UP000318681"/>
    </source>
</evidence>
<dbReference type="GO" id="GO:0005524">
    <property type="term" value="F:ATP binding"/>
    <property type="evidence" value="ECO:0007669"/>
    <property type="project" value="UniProtKB-KW"/>
</dbReference>
<keyword evidence="7" id="KW-0677">Repeat</keyword>
<feature type="domain" description="PAC" evidence="13">
    <location>
        <begin position="406"/>
        <end position="458"/>
    </location>
</feature>
<proteinExistence type="predicted"/>
<evidence type="ECO:0000256" key="10">
    <source>
        <dbReference type="ARBA" id="ARBA00022840"/>
    </source>
</evidence>
<evidence type="ECO:0000256" key="7">
    <source>
        <dbReference type="ARBA" id="ARBA00022737"/>
    </source>
</evidence>